<dbReference type="Proteomes" id="UP000587586">
    <property type="component" value="Unassembled WGS sequence"/>
</dbReference>
<dbReference type="InterPro" id="IPR054686">
    <property type="entry name" value="GSU3473-like"/>
</dbReference>
<dbReference type="EMBL" id="BLXZ01000001">
    <property type="protein sequence ID" value="GFO66574.1"/>
    <property type="molecule type" value="Genomic_DNA"/>
</dbReference>
<dbReference type="RefSeq" id="WP_246329663.1">
    <property type="nucleotide sequence ID" value="NZ_BLXZ01000001.1"/>
</dbReference>
<evidence type="ECO:0000313" key="1">
    <source>
        <dbReference type="EMBL" id="GFO66574.1"/>
    </source>
</evidence>
<dbReference type="AlphaFoldDB" id="A0A6V8N3M2"/>
<evidence type="ECO:0000313" key="2">
    <source>
        <dbReference type="Proteomes" id="UP000587586"/>
    </source>
</evidence>
<proteinExistence type="predicted"/>
<organism evidence="1 2">
    <name type="scientific">Geomonas limicola</name>
    <dbReference type="NCBI Taxonomy" id="2740186"/>
    <lineage>
        <taxon>Bacteria</taxon>
        <taxon>Pseudomonadati</taxon>
        <taxon>Thermodesulfobacteriota</taxon>
        <taxon>Desulfuromonadia</taxon>
        <taxon>Geobacterales</taxon>
        <taxon>Geobacteraceae</taxon>
        <taxon>Geomonas</taxon>
    </lineage>
</organism>
<keyword evidence="2" id="KW-1185">Reference proteome</keyword>
<name>A0A6V8N3M2_9BACT</name>
<sequence length="70" mass="7958">MLVQVNWTNNRYDYVKDFMLDSLIEAGVVARFLRSSGWVTIGVDPIRTSSQSPRFDGVERRALHRSQSAG</sequence>
<gene>
    <name evidence="1" type="ORF">GMLC_01530</name>
</gene>
<dbReference type="NCBIfam" id="NF045719">
    <property type="entry name" value="GSU3473_fam"/>
    <property type="match status" value="1"/>
</dbReference>
<protein>
    <submittedName>
        <fullName evidence="1">Uncharacterized protein</fullName>
    </submittedName>
</protein>
<accession>A0A6V8N3M2</accession>
<reference evidence="2" key="1">
    <citation type="submission" date="2020-06" db="EMBL/GenBank/DDBJ databases">
        <title>Draft genomic sequecing of Geomonas sp. Red745.</title>
        <authorList>
            <person name="Itoh H."/>
            <person name="Xu Z.X."/>
            <person name="Ushijima N."/>
            <person name="Masuda Y."/>
            <person name="Shiratori Y."/>
            <person name="Senoo K."/>
        </authorList>
    </citation>
    <scope>NUCLEOTIDE SEQUENCE [LARGE SCALE GENOMIC DNA]</scope>
    <source>
        <strain evidence="2">Red745</strain>
    </source>
</reference>
<comment type="caution">
    <text evidence="1">The sequence shown here is derived from an EMBL/GenBank/DDBJ whole genome shotgun (WGS) entry which is preliminary data.</text>
</comment>